<dbReference type="RefSeq" id="WP_212902781.1">
    <property type="nucleotide sequence ID" value="NZ_BOPZ01000004.1"/>
</dbReference>
<organism evidence="1 2">
    <name type="scientific">Clostridium polyendosporum</name>
    <dbReference type="NCBI Taxonomy" id="69208"/>
    <lineage>
        <taxon>Bacteria</taxon>
        <taxon>Bacillati</taxon>
        <taxon>Bacillota</taxon>
        <taxon>Clostridia</taxon>
        <taxon>Eubacteriales</taxon>
        <taxon>Clostridiaceae</taxon>
        <taxon>Clostridium</taxon>
    </lineage>
</organism>
<protein>
    <recommendedName>
        <fullName evidence="3">Clostripain</fullName>
    </recommendedName>
</protein>
<dbReference type="Pfam" id="PF03415">
    <property type="entry name" value="Peptidase_C11"/>
    <property type="match status" value="1"/>
</dbReference>
<dbReference type="PANTHER" id="PTHR37835">
    <property type="entry name" value="ALPHA-CLOSTRIPAIN"/>
    <property type="match status" value="1"/>
</dbReference>
<keyword evidence="2" id="KW-1185">Reference proteome</keyword>
<sequence>MIRKTTKKWTILIYADGNNEMNDTMYNAMLACKKAGSNKNINVIMQIGLINNNENKYSDIWSGVRRYYIKRNNPLLIEDLGKVNMADPNSLYKFIKWGMENYKAEQYMLILSGHGADFVGCLTDLSLNVPYIMGIPEMIKAINSIKENSKDKIDVLVLDMCYMNSIEIIYELGKAEDTVVKSMVTYTDYAPYEGLSYDKLIFFIKKYSKVHDLNLFLKYLIDNLKFNLTAFEINHKKLEQIKNLFNDLAYSYNNNNEIIQNPIDLINNLTPKSELPDCIKNINNKLWSIIIYSKTKFNGINNSIKITSNHINKLIFFYYKLAFAKNNYWTNLLSNISLDQQVTTENKIKVRPINSSYPVVHHILEFNSFTNN</sequence>
<name>A0A919RXE1_9CLOT</name>
<evidence type="ECO:0000313" key="2">
    <source>
        <dbReference type="Proteomes" id="UP000679179"/>
    </source>
</evidence>
<dbReference type="Gene3D" id="3.40.50.11970">
    <property type="match status" value="1"/>
</dbReference>
<accession>A0A919RXE1</accession>
<dbReference type="InterPro" id="IPR005077">
    <property type="entry name" value="Peptidase_C11"/>
</dbReference>
<gene>
    <name evidence="1" type="ORF">CPJCM30710_07080</name>
</gene>
<dbReference type="PANTHER" id="PTHR37835:SF1">
    <property type="entry name" value="ALPHA-CLOSTRIPAIN"/>
    <property type="match status" value="1"/>
</dbReference>
<reference evidence="1" key="1">
    <citation type="submission" date="2021-03" db="EMBL/GenBank/DDBJ databases">
        <title>Taxonomic study of Clostridium polyendosporum from meadow-gley soil under rice.</title>
        <authorList>
            <person name="Kobayashi H."/>
            <person name="Tanizawa Y."/>
            <person name="Yagura M."/>
        </authorList>
    </citation>
    <scope>NUCLEOTIDE SEQUENCE</scope>
    <source>
        <strain evidence="1">JCM 30710</strain>
    </source>
</reference>
<dbReference type="AlphaFoldDB" id="A0A919RXE1"/>
<evidence type="ECO:0000313" key="1">
    <source>
        <dbReference type="EMBL" id="GIM28042.1"/>
    </source>
</evidence>
<dbReference type="EMBL" id="BOPZ01000004">
    <property type="protein sequence ID" value="GIM28042.1"/>
    <property type="molecule type" value="Genomic_DNA"/>
</dbReference>
<dbReference type="Proteomes" id="UP000679179">
    <property type="component" value="Unassembled WGS sequence"/>
</dbReference>
<comment type="caution">
    <text evidence="1">The sequence shown here is derived from an EMBL/GenBank/DDBJ whole genome shotgun (WGS) entry which is preliminary data.</text>
</comment>
<proteinExistence type="predicted"/>
<evidence type="ECO:0008006" key="3">
    <source>
        <dbReference type="Google" id="ProtNLM"/>
    </source>
</evidence>